<comment type="caution">
    <text evidence="1">The sequence shown here is derived from an EMBL/GenBank/DDBJ whole genome shotgun (WGS) entry which is preliminary data.</text>
</comment>
<keyword evidence="2" id="KW-1185">Reference proteome</keyword>
<reference evidence="1 2" key="1">
    <citation type="submission" date="2018-11" db="EMBL/GenBank/DDBJ databases">
        <title>Microbial catabolism of amino acid.</title>
        <authorList>
            <person name="Hibi M."/>
            <person name="Ogawa J."/>
        </authorList>
    </citation>
    <scope>NUCLEOTIDE SEQUENCE [LARGE SCALE GENOMIC DNA]</scope>
    <source>
        <strain evidence="1 2">C31-06</strain>
    </source>
</reference>
<dbReference type="EMBL" id="BHYM01000020">
    <property type="protein sequence ID" value="GCE38582.1"/>
    <property type="molecule type" value="Genomic_DNA"/>
</dbReference>
<proteinExistence type="predicted"/>
<accession>A0A402C4X0</accession>
<name>A0A402C4X0_RHOWR</name>
<gene>
    <name evidence="1" type="ORF">Rhow_002106</name>
</gene>
<dbReference type="RefSeq" id="WP_124391119.1">
    <property type="nucleotide sequence ID" value="NZ_BHYM01000020.1"/>
</dbReference>
<dbReference type="Proteomes" id="UP000287519">
    <property type="component" value="Unassembled WGS sequence"/>
</dbReference>
<organism evidence="1 2">
    <name type="scientific">Rhodococcus wratislaviensis</name>
    <name type="common">Tsukamurella wratislaviensis</name>
    <dbReference type="NCBI Taxonomy" id="44752"/>
    <lineage>
        <taxon>Bacteria</taxon>
        <taxon>Bacillati</taxon>
        <taxon>Actinomycetota</taxon>
        <taxon>Actinomycetes</taxon>
        <taxon>Mycobacteriales</taxon>
        <taxon>Nocardiaceae</taxon>
        <taxon>Rhodococcus</taxon>
    </lineage>
</organism>
<evidence type="ECO:0000313" key="2">
    <source>
        <dbReference type="Proteomes" id="UP000287519"/>
    </source>
</evidence>
<sequence>MGMSKTLRLEDDAIERCMGICNTMIEQMDQAIKNADHLRYVSGFGGFDSAKQLQTRYNEKFNGGDGSGSVRERLKQFRDVIITMRDTFAAGGEAFSDTDSAISLALAGIRTGDDL</sequence>
<dbReference type="AlphaFoldDB" id="A0A402C4X0"/>
<dbReference type="OrthoDB" id="4477994at2"/>
<evidence type="ECO:0000313" key="1">
    <source>
        <dbReference type="EMBL" id="GCE38582.1"/>
    </source>
</evidence>
<protein>
    <submittedName>
        <fullName evidence="1">Uncharacterized protein</fullName>
    </submittedName>
</protein>